<protein>
    <submittedName>
        <fullName evidence="2">Uncharacterized protein</fullName>
    </submittedName>
</protein>
<dbReference type="Proteomes" id="UP001174909">
    <property type="component" value="Unassembled WGS sequence"/>
</dbReference>
<evidence type="ECO:0000313" key="2">
    <source>
        <dbReference type="EMBL" id="CAI8051565.1"/>
    </source>
</evidence>
<feature type="region of interest" description="Disordered" evidence="1">
    <location>
        <begin position="15"/>
        <end position="46"/>
    </location>
</feature>
<evidence type="ECO:0000256" key="1">
    <source>
        <dbReference type="SAM" id="MobiDB-lite"/>
    </source>
</evidence>
<gene>
    <name evidence="2" type="ORF">GBAR_LOCUS28232</name>
</gene>
<keyword evidence="3" id="KW-1185">Reference proteome</keyword>
<proteinExistence type="predicted"/>
<evidence type="ECO:0000313" key="3">
    <source>
        <dbReference type="Proteomes" id="UP001174909"/>
    </source>
</evidence>
<accession>A0AA35XHE3</accession>
<organism evidence="2 3">
    <name type="scientific">Geodia barretti</name>
    <name type="common">Barrett's horny sponge</name>
    <dbReference type="NCBI Taxonomy" id="519541"/>
    <lineage>
        <taxon>Eukaryota</taxon>
        <taxon>Metazoa</taxon>
        <taxon>Porifera</taxon>
        <taxon>Demospongiae</taxon>
        <taxon>Heteroscleromorpha</taxon>
        <taxon>Tetractinellida</taxon>
        <taxon>Astrophorina</taxon>
        <taxon>Geodiidae</taxon>
        <taxon>Geodia</taxon>
    </lineage>
</organism>
<dbReference type="AlphaFoldDB" id="A0AA35XHE3"/>
<reference evidence="2" key="1">
    <citation type="submission" date="2023-03" db="EMBL/GenBank/DDBJ databases">
        <authorList>
            <person name="Steffen K."/>
            <person name="Cardenas P."/>
        </authorList>
    </citation>
    <scope>NUCLEOTIDE SEQUENCE</scope>
</reference>
<comment type="caution">
    <text evidence="2">The sequence shown here is derived from an EMBL/GenBank/DDBJ whole genome shotgun (WGS) entry which is preliminary data.</text>
</comment>
<feature type="compositionally biased region" description="Basic and acidic residues" evidence="1">
    <location>
        <begin position="30"/>
        <end position="41"/>
    </location>
</feature>
<dbReference type="EMBL" id="CASHTH010003949">
    <property type="protein sequence ID" value="CAI8051565.1"/>
    <property type="molecule type" value="Genomic_DNA"/>
</dbReference>
<sequence>MRYFSLQLSSINSQLGGHGRHPPLQLVFRDPSDQGDVRTKPTPDFSKQPILCTVGI</sequence>
<name>A0AA35XHE3_GEOBA</name>